<name>A0A5M6CZ20_9BACT</name>
<reference evidence="1 2" key="1">
    <citation type="submission" date="2019-08" db="EMBL/GenBank/DDBJ databases">
        <authorList>
            <person name="Dhanesh K."/>
            <person name="Kumar G."/>
            <person name="Sasikala C."/>
            <person name="Venkata Ramana C."/>
        </authorList>
    </citation>
    <scope>NUCLEOTIDE SEQUENCE [LARGE SCALE GENOMIC DNA]</scope>
    <source>
        <strain evidence="1 2">JC645</strain>
    </source>
</reference>
<dbReference type="GO" id="GO:0006508">
    <property type="term" value="P:proteolysis"/>
    <property type="evidence" value="ECO:0007669"/>
    <property type="project" value="InterPro"/>
</dbReference>
<evidence type="ECO:0000313" key="2">
    <source>
        <dbReference type="Proteomes" id="UP000324479"/>
    </source>
</evidence>
<dbReference type="Gene3D" id="1.20.58.760">
    <property type="entry name" value="Peptidase M41"/>
    <property type="match status" value="1"/>
</dbReference>
<keyword evidence="2" id="KW-1185">Reference proteome</keyword>
<dbReference type="EMBL" id="VWOX01000013">
    <property type="protein sequence ID" value="KAA5540478.1"/>
    <property type="molecule type" value="Genomic_DNA"/>
</dbReference>
<dbReference type="GO" id="GO:0004176">
    <property type="term" value="F:ATP-dependent peptidase activity"/>
    <property type="evidence" value="ECO:0007669"/>
    <property type="project" value="InterPro"/>
</dbReference>
<keyword evidence="1" id="KW-0132">Cell division</keyword>
<dbReference type="AlphaFoldDB" id="A0A5M6CZ20"/>
<dbReference type="InterPro" id="IPR037219">
    <property type="entry name" value="Peptidase_M41-like"/>
</dbReference>
<dbReference type="SUPFAM" id="SSF140990">
    <property type="entry name" value="FtsH protease domain-like"/>
    <property type="match status" value="1"/>
</dbReference>
<proteinExistence type="predicted"/>
<dbReference type="RefSeq" id="WP_150078481.1">
    <property type="nucleotide sequence ID" value="NZ_VWOX01000013.1"/>
</dbReference>
<dbReference type="GO" id="GO:0005524">
    <property type="term" value="F:ATP binding"/>
    <property type="evidence" value="ECO:0007669"/>
    <property type="project" value="InterPro"/>
</dbReference>
<dbReference type="GO" id="GO:0051301">
    <property type="term" value="P:cell division"/>
    <property type="evidence" value="ECO:0007669"/>
    <property type="project" value="UniProtKB-KW"/>
</dbReference>
<gene>
    <name evidence="1" type="ORF">FYK55_20935</name>
</gene>
<keyword evidence="1" id="KW-0131">Cell cycle</keyword>
<organism evidence="1 2">
    <name type="scientific">Roseiconus nitratireducens</name>
    <dbReference type="NCBI Taxonomy" id="2605748"/>
    <lineage>
        <taxon>Bacteria</taxon>
        <taxon>Pseudomonadati</taxon>
        <taxon>Planctomycetota</taxon>
        <taxon>Planctomycetia</taxon>
        <taxon>Pirellulales</taxon>
        <taxon>Pirellulaceae</taxon>
        <taxon>Roseiconus</taxon>
    </lineage>
</organism>
<protein>
    <submittedName>
        <fullName evidence="1">Cell division protein FtsH</fullName>
    </submittedName>
</protein>
<dbReference type="GO" id="GO:0004222">
    <property type="term" value="F:metalloendopeptidase activity"/>
    <property type="evidence" value="ECO:0007669"/>
    <property type="project" value="InterPro"/>
</dbReference>
<dbReference type="Proteomes" id="UP000324479">
    <property type="component" value="Unassembled WGS sequence"/>
</dbReference>
<comment type="caution">
    <text evidence="1">The sequence shown here is derived from an EMBL/GenBank/DDBJ whole genome shotgun (WGS) entry which is preliminary data.</text>
</comment>
<sequence>MMTIDDDETYTAYHEAGHAVIGYALGGHIESVGMYAEADEWLPERFGDCHVNWGPMDPHVDWQRQREILTILAGPVAEMIYRSEKLHPAGFPPWQHDWHWAWQRSATWAPQPGPRRVLLESLIVWLHAHLSRDDCWAAVAAVADELLAHEYLDSDQLADTLAFWIRDRV</sequence>
<evidence type="ECO:0000313" key="1">
    <source>
        <dbReference type="EMBL" id="KAA5540478.1"/>
    </source>
</evidence>
<accession>A0A5M6CZ20</accession>